<dbReference type="Proteomes" id="UP000006222">
    <property type="component" value="Unassembled WGS sequence"/>
</dbReference>
<feature type="transmembrane region" description="Helical" evidence="2">
    <location>
        <begin position="221"/>
        <end position="243"/>
    </location>
</feature>
<comment type="caution">
    <text evidence="3">The sequence shown here is derived from an EMBL/GenBank/DDBJ whole genome shotgun (WGS) entry which is preliminary data.</text>
</comment>
<feature type="transmembrane region" description="Helical" evidence="2">
    <location>
        <begin position="176"/>
        <end position="201"/>
    </location>
</feature>
<keyword evidence="2" id="KW-1133">Transmembrane helix</keyword>
<protein>
    <submittedName>
        <fullName evidence="3">Uncharacterized protein</fullName>
    </submittedName>
</protein>
<dbReference type="PATRIC" id="fig|991778.3.peg.4810"/>
<proteinExistence type="predicted"/>
<evidence type="ECO:0000313" key="4">
    <source>
        <dbReference type="Proteomes" id="UP000006222"/>
    </source>
</evidence>
<dbReference type="RefSeq" id="WP_007328447.1">
    <property type="nucleotide sequence ID" value="NZ_AFAR01000223.1"/>
</dbReference>
<reference evidence="3 4" key="1">
    <citation type="journal article" date="2013" name="Mar. Genomics">
        <title>Expression of sulfatases in Rhodopirellula baltica and the diversity of sulfatases in the genus Rhodopirellula.</title>
        <authorList>
            <person name="Wegner C.E."/>
            <person name="Richter-Heitmann T."/>
            <person name="Klindworth A."/>
            <person name="Klockow C."/>
            <person name="Richter M."/>
            <person name="Achstetter T."/>
            <person name="Glockner F.O."/>
            <person name="Harder J."/>
        </authorList>
    </citation>
    <scope>NUCLEOTIDE SEQUENCE [LARGE SCALE GENOMIC DNA]</scope>
    <source>
        <strain evidence="3 4">WH47</strain>
    </source>
</reference>
<sequence length="468" mass="52353">MNDSPDSEQVTNSDSLTMRLRDPLLFLFGVESSIRRVLRCRLSLLLAFALVATAAMAREYDAVSWMHAPQDLLGPFAASLVICTVLFFTVQICLAVTGVKRDPQSDRIRDYRVFLVGYWMTAPLAWLYAIPIETMADEVVSLRFNLTLLSIVSIWRVLLFSRVVAIQFGLRWWVPLFWILVPCMVIAFFALLSAQLSMVSLMGGIRLTQTQQILVNYQSTVAGGCFYGIIPVLLVALVAIGTSSNPKHRFEEIGRGNVSMPKSVWLWPTVSGALLLFAATLFQPNLIRSTEVDLLLREGAIEEAIATMQAAGEDAYPVVWDPPPKHPDRGEGLPEISLIADAIQATNAERWIVDRLMVQADEIAMRQEGWYQGTGSLEYLRERLQFEDEATLDGMLVPFQKLRELEVGDQKTREHRDELIEIIEEAREAVIQAKEAKASEGSTEDEDVAENQITEITGPVVSDEQSSE</sequence>
<feature type="region of interest" description="Disordered" evidence="1">
    <location>
        <begin position="433"/>
        <end position="468"/>
    </location>
</feature>
<organism evidence="3 4">
    <name type="scientific">Rhodopirellula baltica WH47</name>
    <dbReference type="NCBI Taxonomy" id="991778"/>
    <lineage>
        <taxon>Bacteria</taxon>
        <taxon>Pseudomonadati</taxon>
        <taxon>Planctomycetota</taxon>
        <taxon>Planctomycetia</taxon>
        <taxon>Pirellulales</taxon>
        <taxon>Pirellulaceae</taxon>
        <taxon>Rhodopirellula</taxon>
    </lineage>
</organism>
<dbReference type="AlphaFoldDB" id="F2AXT7"/>
<evidence type="ECO:0000256" key="2">
    <source>
        <dbReference type="SAM" id="Phobius"/>
    </source>
</evidence>
<evidence type="ECO:0000313" key="3">
    <source>
        <dbReference type="EMBL" id="EGF25512.1"/>
    </source>
</evidence>
<accession>F2AXT7</accession>
<dbReference type="EMBL" id="AFAR01000223">
    <property type="protein sequence ID" value="EGF25512.1"/>
    <property type="molecule type" value="Genomic_DNA"/>
</dbReference>
<keyword evidence="2" id="KW-0472">Membrane</keyword>
<name>F2AXT7_RHOBT</name>
<feature type="transmembrane region" description="Helical" evidence="2">
    <location>
        <begin position="72"/>
        <end position="99"/>
    </location>
</feature>
<feature type="transmembrane region" description="Helical" evidence="2">
    <location>
        <begin position="142"/>
        <end position="164"/>
    </location>
</feature>
<feature type="transmembrane region" description="Helical" evidence="2">
    <location>
        <begin position="42"/>
        <end position="60"/>
    </location>
</feature>
<feature type="transmembrane region" description="Helical" evidence="2">
    <location>
        <begin position="111"/>
        <end position="130"/>
    </location>
</feature>
<feature type="transmembrane region" description="Helical" evidence="2">
    <location>
        <begin position="264"/>
        <end position="282"/>
    </location>
</feature>
<evidence type="ECO:0000256" key="1">
    <source>
        <dbReference type="SAM" id="MobiDB-lite"/>
    </source>
</evidence>
<gene>
    <name evidence="3" type="ORF">RBWH47_03417</name>
</gene>
<keyword evidence="2" id="KW-0812">Transmembrane</keyword>